<evidence type="ECO:0000256" key="9">
    <source>
        <dbReference type="ARBA" id="ARBA00022833"/>
    </source>
</evidence>
<evidence type="ECO:0000256" key="3">
    <source>
        <dbReference type="ARBA" id="ARBA00004906"/>
    </source>
</evidence>
<evidence type="ECO:0000259" key="14">
    <source>
        <dbReference type="PROSITE" id="PS50089"/>
    </source>
</evidence>
<evidence type="ECO:0000256" key="2">
    <source>
        <dbReference type="ARBA" id="ARBA00004308"/>
    </source>
</evidence>
<proteinExistence type="predicted"/>
<keyword evidence="9" id="KW-0862">Zinc</keyword>
<evidence type="ECO:0000256" key="10">
    <source>
        <dbReference type="ARBA" id="ARBA00023136"/>
    </source>
</evidence>
<dbReference type="PANTHER" id="PTHR12313">
    <property type="entry name" value="E3 UBIQUITIN-PROTEIN LIGASE RNF5-RELATED"/>
    <property type="match status" value="1"/>
</dbReference>
<name>A0A9P8CVI0_MORAP</name>
<keyword evidence="10 13" id="KW-0472">Membrane</keyword>
<feature type="region of interest" description="Disordered" evidence="12">
    <location>
        <begin position="105"/>
        <end position="150"/>
    </location>
</feature>
<keyword evidence="13" id="KW-0812">Transmembrane</keyword>
<evidence type="ECO:0000256" key="7">
    <source>
        <dbReference type="ARBA" id="ARBA00022771"/>
    </source>
</evidence>
<gene>
    <name evidence="15" type="ORF">KVV02_002836</name>
</gene>
<dbReference type="PROSITE" id="PS00518">
    <property type="entry name" value="ZF_RING_1"/>
    <property type="match status" value="1"/>
</dbReference>
<feature type="region of interest" description="Disordered" evidence="12">
    <location>
        <begin position="1"/>
        <end position="66"/>
    </location>
</feature>
<dbReference type="Gene3D" id="3.30.40.10">
    <property type="entry name" value="Zinc/RING finger domain, C3HC4 (zinc finger)"/>
    <property type="match status" value="1"/>
</dbReference>
<comment type="caution">
    <text evidence="15">The sequence shown here is derived from an EMBL/GenBank/DDBJ whole genome shotgun (WGS) entry which is preliminary data.</text>
</comment>
<dbReference type="AlphaFoldDB" id="A0A9P8CVI0"/>
<evidence type="ECO:0000256" key="4">
    <source>
        <dbReference type="ARBA" id="ARBA00012483"/>
    </source>
</evidence>
<evidence type="ECO:0000256" key="8">
    <source>
        <dbReference type="ARBA" id="ARBA00022786"/>
    </source>
</evidence>
<feature type="domain" description="RING-type" evidence="14">
    <location>
        <begin position="178"/>
        <end position="219"/>
    </location>
</feature>
<evidence type="ECO:0000256" key="6">
    <source>
        <dbReference type="ARBA" id="ARBA00022723"/>
    </source>
</evidence>
<feature type="region of interest" description="Disordered" evidence="12">
    <location>
        <begin position="233"/>
        <end position="260"/>
    </location>
</feature>
<dbReference type="EMBL" id="JAIFTL010000173">
    <property type="protein sequence ID" value="KAG9321953.1"/>
    <property type="molecule type" value="Genomic_DNA"/>
</dbReference>
<dbReference type="Proteomes" id="UP000717515">
    <property type="component" value="Unassembled WGS sequence"/>
</dbReference>
<dbReference type="InterPro" id="IPR013083">
    <property type="entry name" value="Znf_RING/FYVE/PHD"/>
</dbReference>
<dbReference type="InterPro" id="IPR018957">
    <property type="entry name" value="Znf_C3HC4_RING-type"/>
</dbReference>
<evidence type="ECO:0000256" key="1">
    <source>
        <dbReference type="ARBA" id="ARBA00000900"/>
    </source>
</evidence>
<comment type="catalytic activity">
    <reaction evidence="1">
        <text>S-ubiquitinyl-[E2 ubiquitin-conjugating enzyme]-L-cysteine + [acceptor protein]-L-lysine = [E2 ubiquitin-conjugating enzyme]-L-cysteine + N(6)-ubiquitinyl-[acceptor protein]-L-lysine.</text>
        <dbReference type="EC" id="2.3.2.27"/>
    </reaction>
</comment>
<reference evidence="15" key="1">
    <citation type="submission" date="2021-07" db="EMBL/GenBank/DDBJ databases">
        <title>Draft genome of Mortierella alpina, strain LL118, isolated from an aspen leaf litter sample.</title>
        <authorList>
            <person name="Yang S."/>
            <person name="Vinatzer B.A."/>
        </authorList>
    </citation>
    <scope>NUCLEOTIDE SEQUENCE</scope>
    <source>
        <strain evidence="15">LL118</strain>
    </source>
</reference>
<sequence>MDTPINDPLPAQSPIDENREQPRASFEGWSQTVSSSAHLRSRQTPSSAGSLLSAPGSDSAWGSSSANRLHDSTWAANGTDKAFQHVTIEHTSVLADGTPAFSTTTTGTTATTATPSLVTSSPTATTVAGNSGDTSTIPPSTSHPSSSTRDAILDRSFSTGDKEASSVDAEANNSEFSCNICFDTSTGPVLTLCGHLYCWSCLHQWLEAQRQNPTCPVCKAGCAQDKIIPIYGRGKEQLDPRSTTPKRPAGQRPEPLRHPGTGFALATGQVTFSGTMIPPFMFSPFGIQYGGSYSGNLGANGAGMSSVLQTPAQAYMSRLFFMLGTLILVGILLYPSQ</sequence>
<evidence type="ECO:0000313" key="15">
    <source>
        <dbReference type="EMBL" id="KAG9321953.1"/>
    </source>
</evidence>
<dbReference type="GO" id="GO:0006511">
    <property type="term" value="P:ubiquitin-dependent protein catabolic process"/>
    <property type="evidence" value="ECO:0007669"/>
    <property type="project" value="InterPro"/>
</dbReference>
<feature type="compositionally biased region" description="Low complexity" evidence="12">
    <location>
        <begin position="45"/>
        <end position="57"/>
    </location>
</feature>
<protein>
    <recommendedName>
        <fullName evidence="4">RING-type E3 ubiquitin transferase</fullName>
        <ecNumber evidence="4">2.3.2.27</ecNumber>
    </recommendedName>
</protein>
<feature type="compositionally biased region" description="Low complexity" evidence="12">
    <location>
        <begin position="134"/>
        <end position="148"/>
    </location>
</feature>
<keyword evidence="7 11" id="KW-0863">Zinc-finger</keyword>
<dbReference type="GO" id="GO:0061630">
    <property type="term" value="F:ubiquitin protein ligase activity"/>
    <property type="evidence" value="ECO:0007669"/>
    <property type="project" value="UniProtKB-EC"/>
</dbReference>
<evidence type="ECO:0000256" key="11">
    <source>
        <dbReference type="PROSITE-ProRule" id="PRU00175"/>
    </source>
</evidence>
<accession>A0A9P8CVI0</accession>
<feature type="transmembrane region" description="Helical" evidence="13">
    <location>
        <begin position="315"/>
        <end position="334"/>
    </location>
</feature>
<keyword evidence="8" id="KW-0833">Ubl conjugation pathway</keyword>
<dbReference type="InterPro" id="IPR017907">
    <property type="entry name" value="Znf_RING_CS"/>
</dbReference>
<keyword evidence="13" id="KW-1133">Transmembrane helix</keyword>
<dbReference type="SUPFAM" id="SSF57850">
    <property type="entry name" value="RING/U-box"/>
    <property type="match status" value="1"/>
</dbReference>
<feature type="compositionally biased region" description="Low complexity" evidence="12">
    <location>
        <begin position="105"/>
        <end position="126"/>
    </location>
</feature>
<comment type="subcellular location">
    <subcellularLocation>
        <location evidence="2">Endomembrane system</location>
    </subcellularLocation>
</comment>
<dbReference type="EC" id="2.3.2.27" evidence="4"/>
<evidence type="ECO:0000313" key="16">
    <source>
        <dbReference type="Proteomes" id="UP000717515"/>
    </source>
</evidence>
<comment type="pathway">
    <text evidence="3">Protein modification; protein ubiquitination.</text>
</comment>
<dbReference type="InterPro" id="IPR045103">
    <property type="entry name" value="RNF5/RNF185-like"/>
</dbReference>
<dbReference type="InterPro" id="IPR001841">
    <property type="entry name" value="Znf_RING"/>
</dbReference>
<keyword evidence="5" id="KW-0808">Transferase</keyword>
<evidence type="ECO:0000256" key="5">
    <source>
        <dbReference type="ARBA" id="ARBA00022679"/>
    </source>
</evidence>
<feature type="compositionally biased region" description="Polar residues" evidence="12">
    <location>
        <begin position="28"/>
        <end position="44"/>
    </location>
</feature>
<evidence type="ECO:0000256" key="12">
    <source>
        <dbReference type="SAM" id="MobiDB-lite"/>
    </source>
</evidence>
<dbReference type="GO" id="GO:0008270">
    <property type="term" value="F:zinc ion binding"/>
    <property type="evidence" value="ECO:0007669"/>
    <property type="project" value="UniProtKB-KW"/>
</dbReference>
<dbReference type="Pfam" id="PF00097">
    <property type="entry name" value="zf-C3HC4"/>
    <property type="match status" value="1"/>
</dbReference>
<organism evidence="15 16">
    <name type="scientific">Mortierella alpina</name>
    <name type="common">Oleaginous fungus</name>
    <name type="synonym">Mortierella renispora</name>
    <dbReference type="NCBI Taxonomy" id="64518"/>
    <lineage>
        <taxon>Eukaryota</taxon>
        <taxon>Fungi</taxon>
        <taxon>Fungi incertae sedis</taxon>
        <taxon>Mucoromycota</taxon>
        <taxon>Mortierellomycotina</taxon>
        <taxon>Mortierellomycetes</taxon>
        <taxon>Mortierellales</taxon>
        <taxon>Mortierellaceae</taxon>
        <taxon>Mortierella</taxon>
    </lineage>
</organism>
<dbReference type="GO" id="GO:0005783">
    <property type="term" value="C:endoplasmic reticulum"/>
    <property type="evidence" value="ECO:0007669"/>
    <property type="project" value="InterPro"/>
</dbReference>
<keyword evidence="6" id="KW-0479">Metal-binding</keyword>
<dbReference type="SMART" id="SM00184">
    <property type="entry name" value="RING"/>
    <property type="match status" value="1"/>
</dbReference>
<evidence type="ECO:0000256" key="13">
    <source>
        <dbReference type="SAM" id="Phobius"/>
    </source>
</evidence>
<dbReference type="PROSITE" id="PS50089">
    <property type="entry name" value="ZF_RING_2"/>
    <property type="match status" value="1"/>
</dbReference>